<reference evidence="6 7" key="1">
    <citation type="submission" date="2009-08" db="EMBL/GenBank/DDBJ databases">
        <title>The Genome Sequence of Spizellomyces punctatus strain DAOM BR117.</title>
        <authorList>
            <consortium name="The Broad Institute Genome Sequencing Platform"/>
            <person name="Russ C."/>
            <person name="Cuomo C."/>
            <person name="Shea T."/>
            <person name="Young S.K."/>
            <person name="Zeng Q."/>
            <person name="Koehrsen M."/>
            <person name="Haas B."/>
            <person name="Borodovsky M."/>
            <person name="Guigo R."/>
            <person name="Alvarado L."/>
            <person name="Berlin A."/>
            <person name="Bochicchio J."/>
            <person name="Borenstein D."/>
            <person name="Chapman S."/>
            <person name="Chen Z."/>
            <person name="Engels R."/>
            <person name="Freedman E."/>
            <person name="Gellesch M."/>
            <person name="Goldberg J."/>
            <person name="Griggs A."/>
            <person name="Gujja S."/>
            <person name="Heiman D."/>
            <person name="Hepburn T."/>
            <person name="Howarth C."/>
            <person name="Jen D."/>
            <person name="Larson L."/>
            <person name="Lewis B."/>
            <person name="Mehta T."/>
            <person name="Park D."/>
            <person name="Pearson M."/>
            <person name="Roberts A."/>
            <person name="Saif S."/>
            <person name="Shenoy N."/>
            <person name="Sisk P."/>
            <person name="Stolte C."/>
            <person name="Sykes S."/>
            <person name="Thomson T."/>
            <person name="Walk T."/>
            <person name="White J."/>
            <person name="Yandava C."/>
            <person name="Burger G."/>
            <person name="Gray M.W."/>
            <person name="Holland P.W.H."/>
            <person name="King N."/>
            <person name="Lang F.B.F."/>
            <person name="Roger A.J."/>
            <person name="Ruiz-Trillo I."/>
            <person name="Lander E."/>
            <person name="Nusbaum C."/>
        </authorList>
    </citation>
    <scope>NUCLEOTIDE SEQUENCE [LARGE SCALE GENOMIC DNA]</scope>
    <source>
        <strain evidence="6 7">DAOM BR117</strain>
    </source>
</reference>
<dbReference type="STRING" id="645134.A0A0L0HEF1"/>
<dbReference type="InterPro" id="IPR013785">
    <property type="entry name" value="Aldolase_TIM"/>
</dbReference>
<evidence type="ECO:0000313" key="6">
    <source>
        <dbReference type="EMBL" id="KNC99406.1"/>
    </source>
</evidence>
<dbReference type="FunCoup" id="A0A0L0HEF1">
    <property type="interactions" value="232"/>
</dbReference>
<feature type="region of interest" description="Disordered" evidence="4">
    <location>
        <begin position="118"/>
        <end position="141"/>
    </location>
</feature>
<dbReference type="Proteomes" id="UP000053201">
    <property type="component" value="Unassembled WGS sequence"/>
</dbReference>
<keyword evidence="3" id="KW-0560">Oxidoreductase</keyword>
<protein>
    <recommendedName>
        <fullName evidence="5">NADH:flavin oxidoreductase/NADH oxidase N-terminal domain-containing protein</fullName>
    </recommendedName>
</protein>
<sequence length="387" mass="43213">MHRIFHSQKFKMSLLFSPIQVGDMQLKHRVVMGPMTRSRSPGEVANDLNAEYYAQRATDGGLIISEGTSCSVTAKGYEHVPACLTEEQAKGWKKSTDAVHAKGGYIYAQLWHVGRASTAKLQPDNKPPVSASDLPTKGKDKPRSLTVEEIKFIVSEYKLSTRRAREANFDGIEIHAAHGYLIDQFLQTSSNKRTDQYGGSIENRARFLFEVLEACLSELPASKVAIRLSPYMNGQDVSDENPKALFTYVISRLAKYKLSYVQLTEPVWGAWKPGPPHSQSKLNEFAGLLQSPTKLILTGGYTLETAEQALQEGRGDLIGFARPFITNPDFVDRLRNAYELTPYQDFKKYYGGGAEQYTDWEDYVTLEAKRKKEKSGQEQAGAGASHL</sequence>
<gene>
    <name evidence="6" type="ORF">SPPG_05648</name>
</gene>
<evidence type="ECO:0000259" key="5">
    <source>
        <dbReference type="Pfam" id="PF00724"/>
    </source>
</evidence>
<keyword evidence="7" id="KW-1185">Reference proteome</keyword>
<evidence type="ECO:0000256" key="2">
    <source>
        <dbReference type="ARBA" id="ARBA00005979"/>
    </source>
</evidence>
<dbReference type="GO" id="GO:0016628">
    <property type="term" value="F:oxidoreductase activity, acting on the CH-CH group of donors, NAD or NADP as acceptor"/>
    <property type="evidence" value="ECO:0007669"/>
    <property type="project" value="UniProtKB-ARBA"/>
</dbReference>
<comment type="cofactor">
    <cofactor evidence="1">
        <name>FMN</name>
        <dbReference type="ChEBI" id="CHEBI:58210"/>
    </cofactor>
</comment>
<dbReference type="OrthoDB" id="276546at2759"/>
<evidence type="ECO:0000256" key="4">
    <source>
        <dbReference type="SAM" id="MobiDB-lite"/>
    </source>
</evidence>
<evidence type="ECO:0000256" key="1">
    <source>
        <dbReference type="ARBA" id="ARBA00001917"/>
    </source>
</evidence>
<name>A0A0L0HEF1_SPIPD</name>
<dbReference type="EMBL" id="KQ257458">
    <property type="protein sequence ID" value="KNC99406.1"/>
    <property type="molecule type" value="Genomic_DNA"/>
</dbReference>
<dbReference type="PANTHER" id="PTHR22893">
    <property type="entry name" value="NADH OXIDOREDUCTASE-RELATED"/>
    <property type="match status" value="1"/>
</dbReference>
<dbReference type="Pfam" id="PF00724">
    <property type="entry name" value="Oxidored_FMN"/>
    <property type="match status" value="1"/>
</dbReference>
<accession>A0A0L0HEF1</accession>
<dbReference type="InParanoid" id="A0A0L0HEF1"/>
<dbReference type="Gene3D" id="3.20.20.70">
    <property type="entry name" value="Aldolase class I"/>
    <property type="match status" value="1"/>
</dbReference>
<dbReference type="GO" id="GO:0010181">
    <property type="term" value="F:FMN binding"/>
    <property type="evidence" value="ECO:0007669"/>
    <property type="project" value="InterPro"/>
</dbReference>
<dbReference type="GO" id="GO:0005829">
    <property type="term" value="C:cytosol"/>
    <property type="evidence" value="ECO:0007669"/>
    <property type="project" value="UniProtKB-ARBA"/>
</dbReference>
<organism evidence="6 7">
    <name type="scientific">Spizellomyces punctatus (strain DAOM BR117)</name>
    <dbReference type="NCBI Taxonomy" id="645134"/>
    <lineage>
        <taxon>Eukaryota</taxon>
        <taxon>Fungi</taxon>
        <taxon>Fungi incertae sedis</taxon>
        <taxon>Chytridiomycota</taxon>
        <taxon>Chytridiomycota incertae sedis</taxon>
        <taxon>Chytridiomycetes</taxon>
        <taxon>Spizellomycetales</taxon>
        <taxon>Spizellomycetaceae</taxon>
        <taxon>Spizellomyces</taxon>
    </lineage>
</organism>
<dbReference type="eggNOG" id="KOG0134">
    <property type="taxonomic scope" value="Eukaryota"/>
</dbReference>
<comment type="similarity">
    <text evidence="2">Belongs to the NADH:flavin oxidoreductase/NADH oxidase family.</text>
</comment>
<dbReference type="OMA" id="HCPGIYQ"/>
<dbReference type="GeneID" id="27689009"/>
<dbReference type="AlphaFoldDB" id="A0A0L0HEF1"/>
<dbReference type="SUPFAM" id="SSF51395">
    <property type="entry name" value="FMN-linked oxidoreductases"/>
    <property type="match status" value="1"/>
</dbReference>
<evidence type="ECO:0000313" key="7">
    <source>
        <dbReference type="Proteomes" id="UP000053201"/>
    </source>
</evidence>
<dbReference type="VEuPathDB" id="FungiDB:SPPG_05648"/>
<dbReference type="RefSeq" id="XP_016607446.1">
    <property type="nucleotide sequence ID" value="XM_016753857.1"/>
</dbReference>
<dbReference type="CDD" id="cd02933">
    <property type="entry name" value="OYE_like_FMN"/>
    <property type="match status" value="1"/>
</dbReference>
<dbReference type="PANTHER" id="PTHR22893:SF91">
    <property type="entry name" value="NADPH DEHYDROGENASE 2-RELATED"/>
    <property type="match status" value="1"/>
</dbReference>
<dbReference type="InterPro" id="IPR045247">
    <property type="entry name" value="Oye-like"/>
</dbReference>
<dbReference type="InterPro" id="IPR001155">
    <property type="entry name" value="OxRdtase_FMN_N"/>
</dbReference>
<dbReference type="FunFam" id="3.20.20.70:FF:000059">
    <property type="entry name" value="N-ethylmaleimide reductase, FMN-linked"/>
    <property type="match status" value="1"/>
</dbReference>
<evidence type="ECO:0000256" key="3">
    <source>
        <dbReference type="ARBA" id="ARBA00023002"/>
    </source>
</evidence>
<feature type="domain" description="NADH:flavin oxidoreductase/NADH oxidase N-terminal" evidence="5">
    <location>
        <begin position="15"/>
        <end position="337"/>
    </location>
</feature>
<proteinExistence type="inferred from homology"/>